<feature type="region of interest" description="Disordered" evidence="1">
    <location>
        <begin position="326"/>
        <end position="425"/>
    </location>
</feature>
<organism evidence="4 5">
    <name type="scientific">Escovopsis weberi</name>
    <dbReference type="NCBI Taxonomy" id="150374"/>
    <lineage>
        <taxon>Eukaryota</taxon>
        <taxon>Fungi</taxon>
        <taxon>Dikarya</taxon>
        <taxon>Ascomycota</taxon>
        <taxon>Pezizomycotina</taxon>
        <taxon>Sordariomycetes</taxon>
        <taxon>Hypocreomycetidae</taxon>
        <taxon>Hypocreales</taxon>
        <taxon>Hypocreaceae</taxon>
        <taxon>Escovopsis</taxon>
    </lineage>
</organism>
<feature type="compositionally biased region" description="Polar residues" evidence="1">
    <location>
        <begin position="643"/>
        <end position="656"/>
    </location>
</feature>
<dbReference type="EMBL" id="LGSR01000022">
    <property type="protein sequence ID" value="KOS18304.1"/>
    <property type="molecule type" value="Genomic_DNA"/>
</dbReference>
<dbReference type="Gene3D" id="1.10.1040.10">
    <property type="entry name" value="N-(1-d-carboxylethyl)-l-norvaline Dehydrogenase, domain 2"/>
    <property type="match status" value="1"/>
</dbReference>
<dbReference type="InterPro" id="IPR013332">
    <property type="entry name" value="KPR_N"/>
</dbReference>
<name>A0A0M8N0Y1_ESCWE</name>
<dbReference type="Pfam" id="PF02558">
    <property type="entry name" value="ApbA"/>
    <property type="match status" value="1"/>
</dbReference>
<dbReference type="Proteomes" id="UP000053831">
    <property type="component" value="Unassembled WGS sequence"/>
</dbReference>
<feature type="region of interest" description="Disordered" evidence="1">
    <location>
        <begin position="467"/>
        <end position="589"/>
    </location>
</feature>
<feature type="compositionally biased region" description="Acidic residues" evidence="1">
    <location>
        <begin position="506"/>
        <end position="516"/>
    </location>
</feature>
<dbReference type="FunFam" id="1.10.1040.10:FF:000017">
    <property type="entry name" value="2-dehydropantoate 2-reductase"/>
    <property type="match status" value="1"/>
</dbReference>
<dbReference type="SUPFAM" id="SSF48179">
    <property type="entry name" value="6-phosphogluconate dehydrogenase C-terminal domain-like"/>
    <property type="match status" value="1"/>
</dbReference>
<evidence type="ECO:0000259" key="2">
    <source>
        <dbReference type="Pfam" id="PF02558"/>
    </source>
</evidence>
<feature type="region of interest" description="Disordered" evidence="1">
    <location>
        <begin position="608"/>
        <end position="706"/>
    </location>
</feature>
<dbReference type="FunFam" id="3.40.50.720:FF:000424">
    <property type="entry name" value="Meiotically up-regulated gene 72 protein"/>
    <property type="match status" value="1"/>
</dbReference>
<dbReference type="AlphaFoldDB" id="A0A0M8N0Y1"/>
<evidence type="ECO:0000256" key="1">
    <source>
        <dbReference type="SAM" id="MobiDB-lite"/>
    </source>
</evidence>
<protein>
    <submittedName>
        <fullName evidence="4">Meiotically up-regulated protein</fullName>
    </submittedName>
</protein>
<feature type="compositionally biased region" description="Low complexity" evidence="1">
    <location>
        <begin position="336"/>
        <end position="354"/>
    </location>
</feature>
<dbReference type="OrthoDB" id="5302359at2759"/>
<dbReference type="InterPro" id="IPR051402">
    <property type="entry name" value="KPR-Related"/>
</dbReference>
<proteinExistence type="predicted"/>
<dbReference type="GO" id="GO:0005737">
    <property type="term" value="C:cytoplasm"/>
    <property type="evidence" value="ECO:0007669"/>
    <property type="project" value="TreeGrafter"/>
</dbReference>
<feature type="compositionally biased region" description="Pro residues" evidence="1">
    <location>
        <begin position="484"/>
        <end position="493"/>
    </location>
</feature>
<comment type="caution">
    <text evidence="4">The sequence shown here is derived from an EMBL/GenBank/DDBJ whole genome shotgun (WGS) entry which is preliminary data.</text>
</comment>
<feature type="compositionally biased region" description="Basic and acidic residues" evidence="1">
    <location>
        <begin position="552"/>
        <end position="563"/>
    </location>
</feature>
<accession>A0A0M8N0Y1</accession>
<dbReference type="Gene3D" id="3.40.50.720">
    <property type="entry name" value="NAD(P)-binding Rossmann-like Domain"/>
    <property type="match status" value="1"/>
</dbReference>
<feature type="compositionally biased region" description="Low complexity" evidence="1">
    <location>
        <begin position="494"/>
        <end position="503"/>
    </location>
</feature>
<feature type="domain" description="Ketopantoate reductase C-terminal" evidence="3">
    <location>
        <begin position="199"/>
        <end position="319"/>
    </location>
</feature>
<feature type="compositionally biased region" description="Polar residues" evidence="1">
    <location>
        <begin position="382"/>
        <end position="391"/>
    </location>
</feature>
<evidence type="ECO:0000259" key="3">
    <source>
        <dbReference type="Pfam" id="PF08546"/>
    </source>
</evidence>
<feature type="compositionally biased region" description="Basic residues" evidence="1">
    <location>
        <begin position="564"/>
        <end position="576"/>
    </location>
</feature>
<feature type="compositionally biased region" description="Pro residues" evidence="1">
    <location>
        <begin position="395"/>
        <end position="408"/>
    </location>
</feature>
<dbReference type="PANTHER" id="PTHR21708:SF25">
    <property type="entry name" value="PROTEIN PAM1-RELATED"/>
    <property type="match status" value="1"/>
</dbReference>
<dbReference type="InterPro" id="IPR013328">
    <property type="entry name" value="6PGD_dom2"/>
</dbReference>
<keyword evidence="5" id="KW-1185">Reference proteome</keyword>
<dbReference type="STRING" id="150374.A0A0M8N0Y1"/>
<sequence>MAENELMKICTVGGNPVSAFLSWRLQATNACDVTLVWKSGYDHVSQYGISFKSNVFGNERFKPRRVVRNPEDAAASQAGPFDYVILCVKALPDVYDLASIIDSIVTPQHTCILVNTTNVIGVESAVEDRFPGNVVLSLVSGAEVTQLGQSEFEHNGSTDIWVGPTMSNLAIPQSIQTDMAQALSMTLSTGQVNCTVSSNIRQQQFERVIGPIAFHPASVIFETASHAKLLGLMGVKEMVSDVMDELMRLAEAYDCKFESDFKQRIMDDMTRPNLPESIMWQDFVARRPMEVETYLGSPIKLARQAEIALPRVETLYAILYNLNLNNRHRPKPNEASPSSNGLSPSSPNGTSPPSRNQSQTGHRPMMQGMPPANGIPPRQGPRSRNMSNMSQPGMRRPPPNGFSRPLPPHMNGGGSRTTSRRGSMDGNELEEFSHLVLYDDIPEGQAEKTTTHSSELALRERELQIRQRELALKEQEMRMRRGRPPPQGPPRRGPGPLRNGPRPSSLDDDDDDDDCIEPNMGPPVPQIDPDTFDMMSVTSRKNRKVPGPAPADIRRNPELEAPHRGGRFRAFSRNRASHTSQLSHAPSVNDNILDDALMGFTSDRYGAVDRGKMSAGSRANSLTASRFDDGQYGPVPGVPAAVTNGSYPRRVTQSPNHHYPPPVRNGGRKPSPPNSFAMNGRPTPSDGFRQAMPHYFPGQSAAVVPQ</sequence>
<dbReference type="Pfam" id="PF08546">
    <property type="entry name" value="ApbA_C"/>
    <property type="match status" value="1"/>
</dbReference>
<feature type="domain" description="Ketopantoate reductase N-terminal" evidence="2">
    <location>
        <begin position="9"/>
        <end position="164"/>
    </location>
</feature>
<dbReference type="InterPro" id="IPR013752">
    <property type="entry name" value="KPA_reductase"/>
</dbReference>
<feature type="compositionally biased region" description="Polar residues" evidence="1">
    <location>
        <begin position="577"/>
        <end position="589"/>
    </location>
</feature>
<feature type="compositionally biased region" description="Basic and acidic residues" evidence="1">
    <location>
        <begin position="467"/>
        <end position="479"/>
    </location>
</feature>
<evidence type="ECO:0000313" key="4">
    <source>
        <dbReference type="EMBL" id="KOS18304.1"/>
    </source>
</evidence>
<gene>
    <name evidence="4" type="ORF">ESCO_003239</name>
</gene>
<dbReference type="PANTHER" id="PTHR21708">
    <property type="entry name" value="PROBABLE 2-DEHYDROPANTOATE 2-REDUCTASE"/>
    <property type="match status" value="1"/>
</dbReference>
<reference evidence="4 5" key="1">
    <citation type="submission" date="2015-07" db="EMBL/GenBank/DDBJ databases">
        <title>The genome of the fungus Escovopsis weberi, a specialized disease agent of ant agriculture.</title>
        <authorList>
            <person name="de Man T.J."/>
            <person name="Stajich J.E."/>
            <person name="Kubicek C.P."/>
            <person name="Chenthamara K."/>
            <person name="Atanasova L."/>
            <person name="Druzhinina I.S."/>
            <person name="Birnbaum S."/>
            <person name="Barribeau S.M."/>
            <person name="Teiling C."/>
            <person name="Suen G."/>
            <person name="Currie C."/>
            <person name="Gerardo N.M."/>
        </authorList>
    </citation>
    <scope>NUCLEOTIDE SEQUENCE [LARGE SCALE GENOMIC DNA]</scope>
</reference>
<evidence type="ECO:0000313" key="5">
    <source>
        <dbReference type="Proteomes" id="UP000053831"/>
    </source>
</evidence>
<dbReference type="InterPro" id="IPR008927">
    <property type="entry name" value="6-PGluconate_DH-like_C_sf"/>
</dbReference>